<keyword evidence="3 8" id="KW-0812">Transmembrane</keyword>
<feature type="binding site" evidence="6">
    <location>
        <position position="322"/>
    </location>
    <ligand>
        <name>Zn(2+)</name>
        <dbReference type="ChEBI" id="CHEBI:29105"/>
    </ligand>
</feature>
<evidence type="ECO:0000256" key="6">
    <source>
        <dbReference type="PIRSR" id="PIRSR604254-1"/>
    </source>
</evidence>
<reference evidence="9 10" key="1">
    <citation type="submission" date="2018-11" db="EMBL/GenBank/DDBJ databases">
        <title>Genome sequence of Apiotrichum porosum DSM 27194.</title>
        <authorList>
            <person name="Aliyu H."/>
            <person name="Gorte O."/>
            <person name="Ochsenreither K."/>
        </authorList>
    </citation>
    <scope>NUCLEOTIDE SEQUENCE [LARGE SCALE GENOMIC DNA]</scope>
    <source>
        <strain evidence="9 10">DSM 27194</strain>
    </source>
</reference>
<protein>
    <recommendedName>
        <fullName evidence="11">Minc metabolism membrane protein</fullName>
    </recommendedName>
</protein>
<evidence type="ECO:0008006" key="11">
    <source>
        <dbReference type="Google" id="ProtNLM"/>
    </source>
</evidence>
<gene>
    <name evidence="9" type="ORF">EHS24_003120</name>
</gene>
<dbReference type="OrthoDB" id="529367at2759"/>
<evidence type="ECO:0000313" key="9">
    <source>
        <dbReference type="EMBL" id="RSH77560.1"/>
    </source>
</evidence>
<organism evidence="9 10">
    <name type="scientific">Apiotrichum porosum</name>
    <dbReference type="NCBI Taxonomy" id="105984"/>
    <lineage>
        <taxon>Eukaryota</taxon>
        <taxon>Fungi</taxon>
        <taxon>Dikarya</taxon>
        <taxon>Basidiomycota</taxon>
        <taxon>Agaricomycotina</taxon>
        <taxon>Tremellomycetes</taxon>
        <taxon>Trichosporonales</taxon>
        <taxon>Trichosporonaceae</taxon>
        <taxon>Apiotrichum</taxon>
    </lineage>
</organism>
<dbReference type="Pfam" id="PF03006">
    <property type="entry name" value="HlyIII"/>
    <property type="match status" value="1"/>
</dbReference>
<keyword evidence="6" id="KW-0862">Zinc</keyword>
<feature type="transmembrane region" description="Helical" evidence="8">
    <location>
        <begin position="192"/>
        <end position="211"/>
    </location>
</feature>
<dbReference type="RefSeq" id="XP_028472707.1">
    <property type="nucleotide sequence ID" value="XM_028618819.1"/>
</dbReference>
<accession>A0A427XF74</accession>
<feature type="binding site" evidence="6">
    <location>
        <position position="174"/>
    </location>
    <ligand>
        <name>Zn(2+)</name>
        <dbReference type="ChEBI" id="CHEBI:29105"/>
    </ligand>
</feature>
<evidence type="ECO:0000256" key="1">
    <source>
        <dbReference type="ARBA" id="ARBA00004141"/>
    </source>
</evidence>
<feature type="transmembrane region" description="Helical" evidence="8">
    <location>
        <begin position="156"/>
        <end position="180"/>
    </location>
</feature>
<dbReference type="GO" id="GO:0006882">
    <property type="term" value="P:intracellular zinc ion homeostasis"/>
    <property type="evidence" value="ECO:0007669"/>
    <property type="project" value="TreeGrafter"/>
</dbReference>
<keyword evidence="10" id="KW-1185">Reference proteome</keyword>
<evidence type="ECO:0000256" key="2">
    <source>
        <dbReference type="ARBA" id="ARBA00007018"/>
    </source>
</evidence>
<dbReference type="GO" id="GO:0038023">
    <property type="term" value="F:signaling receptor activity"/>
    <property type="evidence" value="ECO:0007669"/>
    <property type="project" value="TreeGrafter"/>
</dbReference>
<comment type="similarity">
    <text evidence="2">Belongs to the ADIPOR family.</text>
</comment>
<dbReference type="EMBL" id="RSCE01000015">
    <property type="protein sequence ID" value="RSH77560.1"/>
    <property type="molecule type" value="Genomic_DNA"/>
</dbReference>
<keyword evidence="4 8" id="KW-1133">Transmembrane helix</keyword>
<dbReference type="AlphaFoldDB" id="A0A427XF74"/>
<dbReference type="STRING" id="105984.A0A427XF74"/>
<feature type="transmembrane region" description="Helical" evidence="8">
    <location>
        <begin position="249"/>
        <end position="268"/>
    </location>
</feature>
<keyword evidence="6" id="KW-0479">Metal-binding</keyword>
<dbReference type="PANTHER" id="PTHR20855:SF52">
    <property type="entry name" value="ADIPONECTIN RECEPTOR PROTEIN"/>
    <property type="match status" value="1"/>
</dbReference>
<comment type="subcellular location">
    <subcellularLocation>
        <location evidence="1">Membrane</location>
        <topology evidence="1">Multi-pass membrane protein</topology>
    </subcellularLocation>
</comment>
<evidence type="ECO:0000256" key="7">
    <source>
        <dbReference type="SAM" id="MobiDB-lite"/>
    </source>
</evidence>
<evidence type="ECO:0000256" key="8">
    <source>
        <dbReference type="SAM" id="Phobius"/>
    </source>
</evidence>
<evidence type="ECO:0000256" key="4">
    <source>
        <dbReference type="ARBA" id="ARBA00022989"/>
    </source>
</evidence>
<feature type="region of interest" description="Disordered" evidence="7">
    <location>
        <begin position="1"/>
        <end position="48"/>
    </location>
</feature>
<comment type="caution">
    <text evidence="9">The sequence shown here is derived from an EMBL/GenBank/DDBJ whole genome shotgun (WGS) entry which is preliminary data.</text>
</comment>
<feature type="transmembrane region" description="Helical" evidence="8">
    <location>
        <begin position="115"/>
        <end position="136"/>
    </location>
</feature>
<dbReference type="GO" id="GO:0046872">
    <property type="term" value="F:metal ion binding"/>
    <property type="evidence" value="ECO:0007669"/>
    <property type="project" value="UniProtKB-KW"/>
</dbReference>
<evidence type="ECO:0000256" key="3">
    <source>
        <dbReference type="ARBA" id="ARBA00022692"/>
    </source>
</evidence>
<feature type="transmembrane region" description="Helical" evidence="8">
    <location>
        <begin position="217"/>
        <end position="237"/>
    </location>
</feature>
<dbReference type="GO" id="GO:0016020">
    <property type="term" value="C:membrane"/>
    <property type="evidence" value="ECO:0007669"/>
    <property type="project" value="UniProtKB-SubCell"/>
</dbReference>
<dbReference type="GeneID" id="39587663"/>
<dbReference type="PANTHER" id="PTHR20855">
    <property type="entry name" value="ADIPOR/PROGESTIN RECEPTOR-RELATED"/>
    <property type="match status" value="1"/>
</dbReference>
<name>A0A427XF74_9TREE</name>
<evidence type="ECO:0000313" key="10">
    <source>
        <dbReference type="Proteomes" id="UP000279236"/>
    </source>
</evidence>
<feature type="compositionally biased region" description="Polar residues" evidence="7">
    <location>
        <begin position="1"/>
        <end position="16"/>
    </location>
</feature>
<proteinExistence type="inferred from homology"/>
<keyword evidence="5 8" id="KW-0472">Membrane</keyword>
<dbReference type="InterPro" id="IPR004254">
    <property type="entry name" value="AdipoR/HlyIII-related"/>
</dbReference>
<feature type="transmembrane region" description="Helical" evidence="8">
    <location>
        <begin position="280"/>
        <end position="299"/>
    </location>
</feature>
<feature type="transmembrane region" description="Helical" evidence="8">
    <location>
        <begin position="320"/>
        <end position="340"/>
    </location>
</feature>
<sequence length="346" mass="38188">MTVRLRSTVNGNDSSPTPTPHPIKMNGQNGVSNGEASPLLPPTPADNHQLHNKARVFHRAQLTDYKTSHEKVPWQTDNEWILKGYRPQLYNIRACLWSAIGYVHNETVNIHSHSIGALFFAILLPLHVMGAYFPTLGVFPGSSAQPPTTVIDKICLATYCVSAVTCMGLSSWFHTVQCCSQDVCDLAHCGDYVGIVVLIVGSILPGMYYGFHDNPVLRYVYMAGIATAGVTAGYMVLSPHHRKHRWHRTLTFIALGVSAVVPVGHVVLSKGLEFARNRMGFDYILGGGVAYIVGAVLYADRFPEKFFPGKFDYFGSSHQIFHCFVLLGAWLQFSALRWMAYGLATA</sequence>
<feature type="binding site" evidence="6">
    <location>
        <position position="318"/>
    </location>
    <ligand>
        <name>Zn(2+)</name>
        <dbReference type="ChEBI" id="CHEBI:29105"/>
    </ligand>
</feature>
<evidence type="ECO:0000256" key="5">
    <source>
        <dbReference type="ARBA" id="ARBA00023136"/>
    </source>
</evidence>
<dbReference type="Proteomes" id="UP000279236">
    <property type="component" value="Unassembled WGS sequence"/>
</dbReference>
<feature type="compositionally biased region" description="Polar residues" evidence="7">
    <location>
        <begin position="26"/>
        <end position="35"/>
    </location>
</feature>